<dbReference type="InterPro" id="IPR036388">
    <property type="entry name" value="WH-like_DNA-bd_sf"/>
</dbReference>
<accession>A0ABR5P6R0</accession>
<dbReference type="PANTHER" id="PTHR33221:SF15">
    <property type="entry name" value="HTH-TYPE TRANSCRIPTIONAL REGULATOR YWGB-RELATED"/>
    <property type="match status" value="1"/>
</dbReference>
<dbReference type="InterPro" id="IPR000944">
    <property type="entry name" value="Tscrpt_reg_Rrf2"/>
</dbReference>
<dbReference type="PROSITE" id="PS51197">
    <property type="entry name" value="HTH_RRF2_2"/>
    <property type="match status" value="1"/>
</dbReference>
<dbReference type="PANTHER" id="PTHR33221">
    <property type="entry name" value="WINGED HELIX-TURN-HELIX TRANSCRIPTIONAL REGULATOR, RRF2 FAMILY"/>
    <property type="match status" value="1"/>
</dbReference>
<name>A0ABR5P6R0_9LACO</name>
<protein>
    <submittedName>
        <fullName evidence="1">Transcription regulator</fullName>
    </submittedName>
</protein>
<comment type="caution">
    <text evidence="1">The sequence shown here is derived from an EMBL/GenBank/DDBJ whole genome shotgun (WGS) entry which is preliminary data.</text>
</comment>
<organism evidence="1 2">
    <name type="scientific">Companilactobacillus futsaii JCM 17355</name>
    <dbReference type="NCBI Taxonomy" id="1423818"/>
    <lineage>
        <taxon>Bacteria</taxon>
        <taxon>Bacillati</taxon>
        <taxon>Bacillota</taxon>
        <taxon>Bacilli</taxon>
        <taxon>Lactobacillales</taxon>
        <taxon>Lactobacillaceae</taxon>
        <taxon>Companilactobacillus</taxon>
    </lineage>
</organism>
<evidence type="ECO:0000313" key="2">
    <source>
        <dbReference type="Proteomes" id="UP000051379"/>
    </source>
</evidence>
<dbReference type="EMBL" id="AZDO01000052">
    <property type="protein sequence ID" value="KRK95301.1"/>
    <property type="molecule type" value="Genomic_DNA"/>
</dbReference>
<evidence type="ECO:0000313" key="1">
    <source>
        <dbReference type="EMBL" id="KRK95301.1"/>
    </source>
</evidence>
<gene>
    <name evidence="1" type="ORF">FC88_GL002314</name>
</gene>
<dbReference type="SUPFAM" id="SSF46785">
    <property type="entry name" value="Winged helix' DNA-binding domain"/>
    <property type="match status" value="1"/>
</dbReference>
<dbReference type="Pfam" id="PF02082">
    <property type="entry name" value="Rrf2"/>
    <property type="match status" value="1"/>
</dbReference>
<proteinExistence type="predicted"/>
<dbReference type="Proteomes" id="UP000051379">
    <property type="component" value="Unassembled WGS sequence"/>
</dbReference>
<reference evidence="1 2" key="1">
    <citation type="journal article" date="2015" name="Genome Announc.">
        <title>Expanding the biotechnology potential of lactobacilli through comparative genomics of 213 strains and associated genera.</title>
        <authorList>
            <person name="Sun Z."/>
            <person name="Harris H.M."/>
            <person name="McCann A."/>
            <person name="Guo C."/>
            <person name="Argimon S."/>
            <person name="Zhang W."/>
            <person name="Yang X."/>
            <person name="Jeffery I.B."/>
            <person name="Cooney J.C."/>
            <person name="Kagawa T.F."/>
            <person name="Liu W."/>
            <person name="Song Y."/>
            <person name="Salvetti E."/>
            <person name="Wrobel A."/>
            <person name="Rasinkangas P."/>
            <person name="Parkhill J."/>
            <person name="Rea M.C."/>
            <person name="O'Sullivan O."/>
            <person name="Ritari J."/>
            <person name="Douillard F.P."/>
            <person name="Paul Ross R."/>
            <person name="Yang R."/>
            <person name="Briner A.E."/>
            <person name="Felis G.E."/>
            <person name="de Vos W.M."/>
            <person name="Barrangou R."/>
            <person name="Klaenhammer T.R."/>
            <person name="Caufield P.W."/>
            <person name="Cui Y."/>
            <person name="Zhang H."/>
            <person name="O'Toole P.W."/>
        </authorList>
    </citation>
    <scope>NUCLEOTIDE SEQUENCE [LARGE SCALE GENOMIC DNA]</scope>
    <source>
        <strain evidence="1 2">JCM 17355</strain>
    </source>
</reference>
<keyword evidence="2" id="KW-1185">Reference proteome</keyword>
<dbReference type="Gene3D" id="1.10.10.10">
    <property type="entry name" value="Winged helix-like DNA-binding domain superfamily/Winged helix DNA-binding domain"/>
    <property type="match status" value="1"/>
</dbReference>
<dbReference type="InterPro" id="IPR036390">
    <property type="entry name" value="WH_DNA-bd_sf"/>
</dbReference>
<sequence length="145" mass="16059">MMLKFSSKLSDGVHILAYVDICKDGDLSSTAIASSIESNPSLVRRMMSRLKKAGLLQSAPGKIAPKLSRKASEITLLDVYRAIEDNQNLLHVDEKTNPKCIVGGNIQDTLREVYQKVQNDAEESMSQVSLQDIIDGILRNNENKK</sequence>